<dbReference type="Proteomes" id="UP000275652">
    <property type="component" value="Unassembled WGS sequence"/>
</dbReference>
<dbReference type="AlphaFoldDB" id="A0A9X8DJF3"/>
<organism evidence="1 2">
    <name type="scientific">Aphanomyces astaci</name>
    <name type="common">Crayfish plague agent</name>
    <dbReference type="NCBI Taxonomy" id="112090"/>
    <lineage>
        <taxon>Eukaryota</taxon>
        <taxon>Sar</taxon>
        <taxon>Stramenopiles</taxon>
        <taxon>Oomycota</taxon>
        <taxon>Saprolegniomycetes</taxon>
        <taxon>Saprolegniales</taxon>
        <taxon>Verrucalvaceae</taxon>
        <taxon>Aphanomyces</taxon>
    </lineage>
</organism>
<evidence type="ECO:0000313" key="2">
    <source>
        <dbReference type="Proteomes" id="UP000275652"/>
    </source>
</evidence>
<evidence type="ECO:0000313" key="1">
    <source>
        <dbReference type="EMBL" id="RLN92586.1"/>
    </source>
</evidence>
<sequence length="230" mass="25889">MLIKRRNLADDEREGILREVLLLSNGSYMSRLSKGLSQQLADKYNCHVSTIRQVLALAKQQDVGHGNMKVTVASRKKGRVGRKKAFTAEQVKAKLLQIPLAQRTILRSIAERTVSAHNRHVTSSFDEYPHERLNHTFMSLQACLIETMILFGDNAYKLPHMSKEKHERKGMLPLNVSCPCEVFDAARSKLDGISSADLDRALAAEMEEVRCINELAQELEAIVLCDDESD</sequence>
<comment type="caution">
    <text evidence="1">The sequence shown here is derived from an EMBL/GenBank/DDBJ whole genome shotgun (WGS) entry which is preliminary data.</text>
</comment>
<accession>A0A9X8DJF3</accession>
<name>A0A9X8DJF3_APHAT</name>
<proteinExistence type="predicted"/>
<reference evidence="1 2" key="1">
    <citation type="journal article" date="2018" name="J. Invertebr. Pathol.">
        <title>New genotyping method for the causative agent of crayfish plague (Aphanomyces astaci) based on whole genome data.</title>
        <authorList>
            <person name="Minardi D."/>
            <person name="Studholme D.J."/>
            <person name="van der Giezen M."/>
            <person name="Pretto T."/>
            <person name="Oidtmann B."/>
        </authorList>
    </citation>
    <scope>NUCLEOTIDE SEQUENCE [LARGE SCALE GENOMIC DNA]</scope>
    <source>
        <strain evidence="1 2">KB13</strain>
    </source>
</reference>
<gene>
    <name evidence="1" type="ORF">DYB28_005968</name>
</gene>
<dbReference type="EMBL" id="QUTI01059732">
    <property type="protein sequence ID" value="RLN92586.1"/>
    <property type="molecule type" value="Genomic_DNA"/>
</dbReference>
<dbReference type="PANTHER" id="PTHR47169">
    <property type="entry name" value="OS01G0541250 PROTEIN"/>
    <property type="match status" value="1"/>
</dbReference>
<protein>
    <submittedName>
        <fullName evidence="1">Uncharacterized protein</fullName>
    </submittedName>
</protein>